<dbReference type="PANTHER" id="PTHR43386">
    <property type="entry name" value="OLIGOPEPTIDE TRANSPORT SYSTEM PERMEASE PROTEIN APPC"/>
    <property type="match status" value="1"/>
</dbReference>
<gene>
    <name evidence="12" type="ORF">AV654_13925</name>
</gene>
<keyword evidence="4 10" id="KW-0812">Transmembrane</keyword>
<dbReference type="AlphaFoldDB" id="A0A163YQZ5"/>
<evidence type="ECO:0000256" key="10">
    <source>
        <dbReference type="RuleBase" id="RU363032"/>
    </source>
</evidence>
<evidence type="ECO:0000256" key="5">
    <source>
        <dbReference type="ARBA" id="ARBA00022856"/>
    </source>
</evidence>
<dbReference type="Proteomes" id="UP000076563">
    <property type="component" value="Unassembled WGS sequence"/>
</dbReference>
<keyword evidence="6" id="KW-0653">Protein transport</keyword>
<evidence type="ECO:0000256" key="9">
    <source>
        <dbReference type="ARBA" id="ARBA00024202"/>
    </source>
</evidence>
<dbReference type="eggNOG" id="COG1173">
    <property type="taxonomic scope" value="Bacteria"/>
</dbReference>
<evidence type="ECO:0000256" key="4">
    <source>
        <dbReference type="ARBA" id="ARBA00022692"/>
    </source>
</evidence>
<dbReference type="InterPro" id="IPR025966">
    <property type="entry name" value="OppC_N"/>
</dbReference>
<keyword evidence="5" id="KW-0571">Peptide transport</keyword>
<dbReference type="CDD" id="cd06261">
    <property type="entry name" value="TM_PBP2"/>
    <property type="match status" value="1"/>
</dbReference>
<keyword evidence="13" id="KW-1185">Reference proteome</keyword>
<proteinExistence type="inferred from homology"/>
<evidence type="ECO:0000256" key="1">
    <source>
        <dbReference type="ARBA" id="ARBA00004651"/>
    </source>
</evidence>
<dbReference type="Gene3D" id="1.10.3720.10">
    <property type="entry name" value="MetI-like"/>
    <property type="match status" value="1"/>
</dbReference>
<feature type="transmembrane region" description="Helical" evidence="10">
    <location>
        <begin position="47"/>
        <end position="67"/>
    </location>
</feature>
<dbReference type="PROSITE" id="PS50928">
    <property type="entry name" value="ABC_TM1"/>
    <property type="match status" value="1"/>
</dbReference>
<organism evidence="12 13">
    <name type="scientific">Paenibacillus elgii</name>
    <dbReference type="NCBI Taxonomy" id="189691"/>
    <lineage>
        <taxon>Bacteria</taxon>
        <taxon>Bacillati</taxon>
        <taxon>Bacillota</taxon>
        <taxon>Bacilli</taxon>
        <taxon>Bacillales</taxon>
        <taxon>Paenibacillaceae</taxon>
        <taxon>Paenibacillus</taxon>
    </lineage>
</organism>
<dbReference type="Pfam" id="PF12911">
    <property type="entry name" value="OppC_N"/>
    <property type="match status" value="1"/>
</dbReference>
<dbReference type="EMBL" id="LQRA01000049">
    <property type="protein sequence ID" value="KZE80087.1"/>
    <property type="molecule type" value="Genomic_DNA"/>
</dbReference>
<evidence type="ECO:0000313" key="13">
    <source>
        <dbReference type="Proteomes" id="UP000076563"/>
    </source>
</evidence>
<dbReference type="InterPro" id="IPR000515">
    <property type="entry name" value="MetI-like"/>
</dbReference>
<dbReference type="InterPro" id="IPR050366">
    <property type="entry name" value="BP-dependent_transpt_permease"/>
</dbReference>
<dbReference type="OrthoDB" id="9797472at2"/>
<dbReference type="PANTHER" id="PTHR43386:SF24">
    <property type="entry name" value="OLIGOPEPTIDE TRANSPORT SYSTEM PERMEASE PROTEIN AMID"/>
    <property type="match status" value="1"/>
</dbReference>
<evidence type="ECO:0000259" key="11">
    <source>
        <dbReference type="PROSITE" id="PS50928"/>
    </source>
</evidence>
<protein>
    <submittedName>
        <fullName evidence="12">Diguanylate cyclase</fullName>
    </submittedName>
</protein>
<sequence length="309" mass="34305">MLNYESRELDRLFVPTAVDPHESENVSGPPLNAFQESWRRLRQNRGALVSLYLLLFLGLMAMVGPWMSHYTYFDTNYSAAYQGPNADHWLGTDKFGRDQWVRIWQGTRISLLIALLAAALDLCIGVAYGAVSALLGGRTDTIMQRIIEILVSVPSLIVVILLMMAMKPGIFTIIVAMVITGWVNMARLVRAQILKLKEQEFVLAARTLGASNSRLILTHLVPNTVGVIVINTMFTIPSAIFTEAFLSFIGLGLQEPMASLGVLINTGYQSLNTNYYLLLFPALIIIAIMVGFNILADGLRDALDPRMRK</sequence>
<dbReference type="InterPro" id="IPR035906">
    <property type="entry name" value="MetI-like_sf"/>
</dbReference>
<evidence type="ECO:0000256" key="8">
    <source>
        <dbReference type="ARBA" id="ARBA00023136"/>
    </source>
</evidence>
<name>A0A163YQZ5_9BACL</name>
<comment type="subcellular location">
    <subcellularLocation>
        <location evidence="1 10">Cell membrane</location>
        <topology evidence="1 10">Multi-pass membrane protein</topology>
    </subcellularLocation>
</comment>
<dbReference type="GO" id="GO:0055085">
    <property type="term" value="P:transmembrane transport"/>
    <property type="evidence" value="ECO:0007669"/>
    <property type="project" value="InterPro"/>
</dbReference>
<evidence type="ECO:0000256" key="3">
    <source>
        <dbReference type="ARBA" id="ARBA00022475"/>
    </source>
</evidence>
<feature type="transmembrane region" description="Helical" evidence="10">
    <location>
        <begin position="146"/>
        <end position="164"/>
    </location>
</feature>
<reference evidence="13" key="1">
    <citation type="submission" date="2016-01" db="EMBL/GenBank/DDBJ databases">
        <title>Draft genome of Chromobacterium sp. F49.</title>
        <authorList>
            <person name="Hong K.W."/>
        </authorList>
    </citation>
    <scope>NUCLEOTIDE SEQUENCE [LARGE SCALE GENOMIC DNA]</scope>
    <source>
        <strain evidence="13">M63</strain>
    </source>
</reference>
<evidence type="ECO:0000256" key="7">
    <source>
        <dbReference type="ARBA" id="ARBA00022989"/>
    </source>
</evidence>
<dbReference type="RefSeq" id="WP_063180593.1">
    <property type="nucleotide sequence ID" value="NZ_LQRA01000049.1"/>
</dbReference>
<feature type="transmembrane region" description="Helical" evidence="10">
    <location>
        <begin position="273"/>
        <end position="299"/>
    </location>
</feature>
<evidence type="ECO:0000313" key="12">
    <source>
        <dbReference type="EMBL" id="KZE80087.1"/>
    </source>
</evidence>
<evidence type="ECO:0000256" key="2">
    <source>
        <dbReference type="ARBA" id="ARBA00022448"/>
    </source>
</evidence>
<dbReference type="Pfam" id="PF00528">
    <property type="entry name" value="BPD_transp_1"/>
    <property type="match status" value="1"/>
</dbReference>
<feature type="transmembrane region" description="Helical" evidence="10">
    <location>
        <begin position="170"/>
        <end position="189"/>
    </location>
</feature>
<feature type="transmembrane region" description="Helical" evidence="10">
    <location>
        <begin position="109"/>
        <end position="134"/>
    </location>
</feature>
<keyword evidence="2 10" id="KW-0813">Transport</keyword>
<accession>A0A163YQZ5</accession>
<comment type="caution">
    <text evidence="12">The sequence shown here is derived from an EMBL/GenBank/DDBJ whole genome shotgun (WGS) entry which is preliminary data.</text>
</comment>
<keyword evidence="8 10" id="KW-0472">Membrane</keyword>
<keyword evidence="3" id="KW-1003">Cell membrane</keyword>
<evidence type="ECO:0000256" key="6">
    <source>
        <dbReference type="ARBA" id="ARBA00022927"/>
    </source>
</evidence>
<dbReference type="STRING" id="1007103.GCA_000213315_05691"/>
<dbReference type="SUPFAM" id="SSF161098">
    <property type="entry name" value="MetI-like"/>
    <property type="match status" value="1"/>
</dbReference>
<dbReference type="GO" id="GO:0015833">
    <property type="term" value="P:peptide transport"/>
    <property type="evidence" value="ECO:0007669"/>
    <property type="project" value="UniProtKB-KW"/>
</dbReference>
<feature type="domain" description="ABC transmembrane type-1" evidence="11">
    <location>
        <begin position="107"/>
        <end position="296"/>
    </location>
</feature>
<comment type="similarity">
    <text evidence="9">Belongs to the binding-protein-dependent transport system permease family. OppBC subfamily.</text>
</comment>
<keyword evidence="7 10" id="KW-1133">Transmembrane helix</keyword>
<dbReference type="GO" id="GO:0005886">
    <property type="term" value="C:plasma membrane"/>
    <property type="evidence" value="ECO:0007669"/>
    <property type="project" value="UniProtKB-SubCell"/>
</dbReference>
<feature type="transmembrane region" description="Helical" evidence="10">
    <location>
        <begin position="224"/>
        <end position="253"/>
    </location>
</feature>
<dbReference type="GO" id="GO:0015031">
    <property type="term" value="P:protein transport"/>
    <property type="evidence" value="ECO:0007669"/>
    <property type="project" value="UniProtKB-KW"/>
</dbReference>